<evidence type="ECO:0000256" key="1">
    <source>
        <dbReference type="SAM" id="SignalP"/>
    </source>
</evidence>
<gene>
    <name evidence="2" type="ORF">PENSUB_6681</name>
</gene>
<dbReference type="PANTHER" id="PTHR37490:SF2">
    <property type="match status" value="1"/>
</dbReference>
<dbReference type="PANTHER" id="PTHR37490">
    <property type="entry name" value="EXPRESSED PROTEIN"/>
    <property type="match status" value="1"/>
</dbReference>
<dbReference type="OrthoDB" id="426718at2759"/>
<dbReference type="Pfam" id="PF11913">
    <property type="entry name" value="DUF3431"/>
    <property type="match status" value="1"/>
</dbReference>
<evidence type="ECO:0000313" key="3">
    <source>
        <dbReference type="Proteomes" id="UP000186955"/>
    </source>
</evidence>
<feature type="chain" id="PRO_5010202997" evidence="1">
    <location>
        <begin position="27"/>
        <end position="311"/>
    </location>
</feature>
<proteinExistence type="predicted"/>
<evidence type="ECO:0000313" key="2">
    <source>
        <dbReference type="EMBL" id="OKP05961.1"/>
    </source>
</evidence>
<keyword evidence="1" id="KW-0732">Signal</keyword>
<dbReference type="Proteomes" id="UP000186955">
    <property type="component" value="Unassembled WGS sequence"/>
</dbReference>
<comment type="caution">
    <text evidence="2">The sequence shown here is derived from an EMBL/GenBank/DDBJ whole genome shotgun (WGS) entry which is preliminary data.</text>
</comment>
<name>A0A1Q5U0J2_9EURO</name>
<feature type="signal peptide" evidence="1">
    <location>
        <begin position="1"/>
        <end position="26"/>
    </location>
</feature>
<reference evidence="2 3" key="1">
    <citation type="submission" date="2016-10" db="EMBL/GenBank/DDBJ databases">
        <title>Genome sequence of the ascomycete fungus Penicillium subrubescens.</title>
        <authorList>
            <person name="De Vries R.P."/>
            <person name="Peng M."/>
            <person name="Dilokpimol A."/>
            <person name="Hilden K."/>
            <person name="Makela M.R."/>
            <person name="Grigoriev I."/>
            <person name="Riley R."/>
            <person name="Granchi Z."/>
        </authorList>
    </citation>
    <scope>NUCLEOTIDE SEQUENCE [LARGE SCALE GENOMIC DNA]</scope>
    <source>
        <strain evidence="2 3">CBS 132785</strain>
    </source>
</reference>
<accession>A0A1Q5U0J2</accession>
<organism evidence="2 3">
    <name type="scientific">Penicillium subrubescens</name>
    <dbReference type="NCBI Taxonomy" id="1316194"/>
    <lineage>
        <taxon>Eukaryota</taxon>
        <taxon>Fungi</taxon>
        <taxon>Dikarya</taxon>
        <taxon>Ascomycota</taxon>
        <taxon>Pezizomycotina</taxon>
        <taxon>Eurotiomycetes</taxon>
        <taxon>Eurotiomycetidae</taxon>
        <taxon>Eurotiales</taxon>
        <taxon>Aspergillaceae</taxon>
        <taxon>Penicillium</taxon>
    </lineage>
</organism>
<dbReference type="AlphaFoldDB" id="A0A1Q5U0J2"/>
<keyword evidence="3" id="KW-1185">Reference proteome</keyword>
<dbReference type="InterPro" id="IPR021838">
    <property type="entry name" value="DUF3431"/>
</dbReference>
<dbReference type="STRING" id="1316194.A0A1Q5U0J2"/>
<protein>
    <submittedName>
        <fullName evidence="2">Uncharacterized protein</fullName>
    </submittedName>
</protein>
<dbReference type="EMBL" id="MNBE01000602">
    <property type="protein sequence ID" value="OKP05961.1"/>
    <property type="molecule type" value="Genomic_DNA"/>
</dbReference>
<sequence length="311" mass="35235">MRLSLRVGSAAALIIVALILLSRRLGAPESPKDFWRFDTSSFRAALRPKPAQDVGRRKWGIGTGHSAVLTYQTSAIEIPNEGIIVMGKLREEDTAWVSAELAEWRNFVYTVDDTNAPAHTPKNKGREALPYLQYIVDHYNDLPAIIIFLHSHRDGWPAGWHTDTMDYSNVDSVRALQREFVLAEGFVSLRCQLSPGCPAEMQPFRQPPKPGNTGEKHYAEAWKVLFGNNDVPKEIGAPCCSQFAVSREQVLQRPLSDYKRMYDWVLNNDLPDEVTSNIMEYSWHIIFGKDPIFCPDTFQCYADVYGEEVVI</sequence>